<evidence type="ECO:0000313" key="5">
    <source>
        <dbReference type="Proteomes" id="UP000263900"/>
    </source>
</evidence>
<dbReference type="RefSeq" id="WP_119052752.1">
    <property type="nucleotide sequence ID" value="NZ_CP032157.1"/>
</dbReference>
<keyword evidence="3" id="KW-0443">Lipid metabolism</keyword>
<keyword evidence="1" id="KW-0378">Hydrolase</keyword>
<organism evidence="4 5">
    <name type="scientific">Paraflavitalea soli</name>
    <dbReference type="NCBI Taxonomy" id="2315862"/>
    <lineage>
        <taxon>Bacteria</taxon>
        <taxon>Pseudomonadati</taxon>
        <taxon>Bacteroidota</taxon>
        <taxon>Chitinophagia</taxon>
        <taxon>Chitinophagales</taxon>
        <taxon>Chitinophagaceae</taxon>
        <taxon>Paraflavitalea</taxon>
    </lineage>
</organism>
<dbReference type="EMBL" id="CP032157">
    <property type="protein sequence ID" value="AXY76875.1"/>
    <property type="molecule type" value="Genomic_DNA"/>
</dbReference>
<dbReference type="Pfam" id="PF03403">
    <property type="entry name" value="PAF-AH_p_II"/>
    <property type="match status" value="1"/>
</dbReference>
<evidence type="ECO:0000256" key="2">
    <source>
        <dbReference type="ARBA" id="ARBA00022963"/>
    </source>
</evidence>
<accession>A0A3B7MYQ4</accession>
<dbReference type="GO" id="GO:0003847">
    <property type="term" value="F:1-alkyl-2-acetylglycerophosphocholine esterase activity"/>
    <property type="evidence" value="ECO:0007669"/>
    <property type="project" value="TreeGrafter"/>
</dbReference>
<dbReference type="Gene3D" id="3.40.50.1820">
    <property type="entry name" value="alpha/beta hydrolase"/>
    <property type="match status" value="1"/>
</dbReference>
<dbReference type="OrthoDB" id="3668964at2"/>
<dbReference type="InterPro" id="IPR029058">
    <property type="entry name" value="AB_hydrolase_fold"/>
</dbReference>
<evidence type="ECO:0000313" key="4">
    <source>
        <dbReference type="EMBL" id="AXY76875.1"/>
    </source>
</evidence>
<protein>
    <recommendedName>
        <fullName evidence="6">Alpha/beta hydrolase</fullName>
    </recommendedName>
</protein>
<dbReference type="SUPFAM" id="SSF53474">
    <property type="entry name" value="alpha/beta-Hydrolases"/>
    <property type="match status" value="1"/>
</dbReference>
<gene>
    <name evidence="4" type="ORF">D3H65_24050</name>
</gene>
<keyword evidence="5" id="KW-1185">Reference proteome</keyword>
<dbReference type="GO" id="GO:0016042">
    <property type="term" value="P:lipid catabolic process"/>
    <property type="evidence" value="ECO:0007669"/>
    <property type="project" value="UniProtKB-KW"/>
</dbReference>
<dbReference type="PANTHER" id="PTHR10272">
    <property type="entry name" value="PLATELET-ACTIVATING FACTOR ACETYLHYDROLASE"/>
    <property type="match status" value="1"/>
</dbReference>
<sequence length="419" mass="47043">MKKYKSIYFLVFLVAVLTLEPQRLWSQRLPLPSGKFSIGHHQLEWVDINRIEILAPDNMMRRLLADIWYPAENVTGLPVPYLDTVMINRALGNKGLQSLLGANGAARIRSGEMNTHGREEAAFDHRLRSAPVIFFSHGMGMITQLYTAQIEELVSHGYVVVALSHPYDAWLVSFTDGIQIPFERKQRNAAGNTEEQHIAYENKRIEWWAADIRFALHQLEIINNMNADTIPFAGHLDLSRVGAMGHSAGGRAAARACQLDARIKSCADQDGVAMMQPFYLNPDGIGMKQSFLLFERVRNVTLGEADAASMGMTLPALNALVDSLRRGKRNALAATGGAYHVLLRFDSSSHMSFSDLPLLQAKSELESAAASRVLQITCRYTREFFDKTLRGASSTLYDTNKRLNYIDLVEWYPKARNRK</sequence>
<reference evidence="4 5" key="1">
    <citation type="submission" date="2018-09" db="EMBL/GenBank/DDBJ databases">
        <title>Genome sequencing of strain 6GH32-13.</title>
        <authorList>
            <person name="Weon H.-Y."/>
            <person name="Heo J."/>
            <person name="Kwon S.-W."/>
        </authorList>
    </citation>
    <scope>NUCLEOTIDE SEQUENCE [LARGE SCALE GENOMIC DNA]</scope>
    <source>
        <strain evidence="4 5">5GH32-13</strain>
    </source>
</reference>
<dbReference type="PANTHER" id="PTHR10272:SF0">
    <property type="entry name" value="PLATELET-ACTIVATING FACTOR ACETYLHYDROLASE"/>
    <property type="match status" value="1"/>
</dbReference>
<evidence type="ECO:0008006" key="6">
    <source>
        <dbReference type="Google" id="ProtNLM"/>
    </source>
</evidence>
<evidence type="ECO:0000256" key="3">
    <source>
        <dbReference type="ARBA" id="ARBA00023098"/>
    </source>
</evidence>
<keyword evidence="2" id="KW-0442">Lipid degradation</keyword>
<dbReference type="Proteomes" id="UP000263900">
    <property type="component" value="Chromosome"/>
</dbReference>
<name>A0A3B7MYQ4_9BACT</name>
<proteinExistence type="predicted"/>
<dbReference type="KEGG" id="pseg:D3H65_24050"/>
<dbReference type="AlphaFoldDB" id="A0A3B7MYQ4"/>
<evidence type="ECO:0000256" key="1">
    <source>
        <dbReference type="ARBA" id="ARBA00022801"/>
    </source>
</evidence>